<protein>
    <submittedName>
        <fullName evidence="2">Glyoxalase</fullName>
    </submittedName>
</protein>
<dbReference type="InterPro" id="IPR029068">
    <property type="entry name" value="Glyas_Bleomycin-R_OHBP_Dase"/>
</dbReference>
<evidence type="ECO:0000259" key="1">
    <source>
        <dbReference type="PROSITE" id="PS51819"/>
    </source>
</evidence>
<dbReference type="AlphaFoldDB" id="A0A1X0IN70"/>
<dbReference type="Pfam" id="PF13669">
    <property type="entry name" value="Glyoxalase_4"/>
    <property type="match status" value="1"/>
</dbReference>
<comment type="caution">
    <text evidence="2">The sequence shown here is derived from an EMBL/GenBank/DDBJ whole genome shotgun (WGS) entry which is preliminary data.</text>
</comment>
<dbReference type="EMBL" id="MVIH01000013">
    <property type="protein sequence ID" value="ORB49650.1"/>
    <property type="molecule type" value="Genomic_DNA"/>
</dbReference>
<dbReference type="InterPro" id="IPR037523">
    <property type="entry name" value="VOC_core"/>
</dbReference>
<sequence length="181" mass="19332">MRGDLVPGPVLPGVIRQIGYIVQDFDAALATWLELGVGPFYVLRGIEQTGIYRGQECTVKLTLGLANSGDLQIEVIHQDNDAPSIYSEFTSAGGDGFHQLAYWAQDYDAALAAGQAAGWPVVWSGGDPGTARYAYFEPPPGTAATIIELMELTPATIGMGELVRQAAVDWDGSEPIRTLFG</sequence>
<gene>
    <name evidence="2" type="ORF">BST42_22175</name>
</gene>
<dbReference type="Gene3D" id="3.10.180.10">
    <property type="entry name" value="2,3-Dihydroxybiphenyl 1,2-Dioxygenase, domain 1"/>
    <property type="match status" value="1"/>
</dbReference>
<evidence type="ECO:0000313" key="3">
    <source>
        <dbReference type="Proteomes" id="UP000192534"/>
    </source>
</evidence>
<accession>A0A1X0IN70</accession>
<keyword evidence="3" id="KW-1185">Reference proteome</keyword>
<reference evidence="2 3" key="1">
    <citation type="submission" date="2016-12" db="EMBL/GenBank/DDBJ databases">
        <title>The new phylogeny of genus Mycobacterium.</title>
        <authorList>
            <person name="Tortoli E."/>
            <person name="Trovato A."/>
            <person name="Cirillo D.M."/>
        </authorList>
    </citation>
    <scope>NUCLEOTIDE SEQUENCE [LARGE SCALE GENOMIC DNA]</scope>
    <source>
        <strain evidence="2 3">DSM 44223</strain>
    </source>
</reference>
<name>A0A1X0IN70_MYCRH</name>
<proteinExistence type="predicted"/>
<dbReference type="PROSITE" id="PS51819">
    <property type="entry name" value="VOC"/>
    <property type="match status" value="1"/>
</dbReference>
<evidence type="ECO:0000313" key="2">
    <source>
        <dbReference type="EMBL" id="ORB49650.1"/>
    </source>
</evidence>
<dbReference type="SUPFAM" id="SSF54593">
    <property type="entry name" value="Glyoxalase/Bleomycin resistance protein/Dihydroxybiphenyl dioxygenase"/>
    <property type="match status" value="1"/>
</dbReference>
<organism evidence="2 3">
    <name type="scientific">Mycolicibacterium rhodesiae</name>
    <name type="common">Mycobacterium rhodesiae</name>
    <dbReference type="NCBI Taxonomy" id="36814"/>
    <lineage>
        <taxon>Bacteria</taxon>
        <taxon>Bacillati</taxon>
        <taxon>Actinomycetota</taxon>
        <taxon>Actinomycetes</taxon>
        <taxon>Mycobacteriales</taxon>
        <taxon>Mycobacteriaceae</taxon>
        <taxon>Mycolicibacterium</taxon>
    </lineage>
</organism>
<feature type="domain" description="VOC" evidence="1">
    <location>
        <begin position="14"/>
        <end position="149"/>
    </location>
</feature>
<dbReference type="Proteomes" id="UP000192534">
    <property type="component" value="Unassembled WGS sequence"/>
</dbReference>